<protein>
    <submittedName>
        <fullName evidence="3">Pre-mRNA-processing factor 17</fullName>
    </submittedName>
</protein>
<comment type="caution">
    <text evidence="3">The sequence shown here is derived from an EMBL/GenBank/DDBJ whole genome shotgun (WGS) entry which is preliminary data.</text>
</comment>
<name>A0AA35S1S8_GEOBA</name>
<sequence length="159" mass="18827">HWVLCIFSNVNYIDTLLLKFLTLSLFLQFNIDSGEIVQEYDRHLGAVSTITFLDGNRRFVTTSDDKSLRVWEWDIPVDMKDEYVAEPHMHSMPAVTLSPNEKWLACQSVDNTILVYGVHNNFRLNRKKNFKGQWWLAMPVLLTSLQREVWWYRVMRMGN</sequence>
<dbReference type="InterPro" id="IPR015943">
    <property type="entry name" value="WD40/YVTN_repeat-like_dom_sf"/>
</dbReference>
<evidence type="ECO:0000256" key="1">
    <source>
        <dbReference type="PROSITE-ProRule" id="PRU00221"/>
    </source>
</evidence>
<dbReference type="AlphaFoldDB" id="A0AA35S1S8"/>
<feature type="non-terminal residue" evidence="3">
    <location>
        <position position="159"/>
    </location>
</feature>
<dbReference type="Pfam" id="PF00400">
    <property type="entry name" value="WD40"/>
    <property type="match status" value="2"/>
</dbReference>
<dbReference type="InterPro" id="IPR032847">
    <property type="entry name" value="PRPF17"/>
</dbReference>
<keyword evidence="4" id="KW-1185">Reference proteome</keyword>
<organism evidence="3 4">
    <name type="scientific">Geodia barretti</name>
    <name type="common">Barrett's horny sponge</name>
    <dbReference type="NCBI Taxonomy" id="519541"/>
    <lineage>
        <taxon>Eukaryota</taxon>
        <taxon>Metazoa</taxon>
        <taxon>Porifera</taxon>
        <taxon>Demospongiae</taxon>
        <taxon>Heteroscleromorpha</taxon>
        <taxon>Tetractinellida</taxon>
        <taxon>Astrophorina</taxon>
        <taxon>Geodiidae</taxon>
        <taxon>Geodia</taxon>
    </lineage>
</organism>
<dbReference type="EMBL" id="CASHTH010001832">
    <property type="protein sequence ID" value="CAI8020492.1"/>
    <property type="molecule type" value="Genomic_DNA"/>
</dbReference>
<dbReference type="Gene3D" id="2.130.10.10">
    <property type="entry name" value="YVTN repeat-like/Quinoprotein amine dehydrogenase"/>
    <property type="match status" value="1"/>
</dbReference>
<reference evidence="3" key="1">
    <citation type="submission" date="2023-03" db="EMBL/GenBank/DDBJ databases">
        <authorList>
            <person name="Steffen K."/>
            <person name="Cardenas P."/>
        </authorList>
    </citation>
    <scope>NUCLEOTIDE SEQUENCE</scope>
</reference>
<accession>A0AA35S1S8</accession>
<dbReference type="PROSITE" id="PS50082">
    <property type="entry name" value="WD_REPEATS_2"/>
    <property type="match status" value="1"/>
</dbReference>
<evidence type="ECO:0000256" key="2">
    <source>
        <dbReference type="SAM" id="SignalP"/>
    </source>
</evidence>
<dbReference type="SUPFAM" id="SSF50978">
    <property type="entry name" value="WD40 repeat-like"/>
    <property type="match status" value="1"/>
</dbReference>
<keyword evidence="1" id="KW-0853">WD repeat</keyword>
<dbReference type="PROSITE" id="PS50294">
    <property type="entry name" value="WD_REPEATS_REGION"/>
    <property type="match status" value="1"/>
</dbReference>
<dbReference type="PANTHER" id="PTHR43979:SF1">
    <property type="entry name" value="PRE-MRNA-PROCESSING FACTOR 17"/>
    <property type="match status" value="1"/>
</dbReference>
<dbReference type="PANTHER" id="PTHR43979">
    <property type="entry name" value="PRE-MRNA-PROCESSING FACTOR 17"/>
    <property type="match status" value="1"/>
</dbReference>
<dbReference type="InterPro" id="IPR036322">
    <property type="entry name" value="WD40_repeat_dom_sf"/>
</dbReference>
<feature type="repeat" description="WD" evidence="1">
    <location>
        <begin position="40"/>
        <end position="72"/>
    </location>
</feature>
<gene>
    <name evidence="3" type="ORF">GBAR_LOCUS12265</name>
</gene>
<dbReference type="Proteomes" id="UP001174909">
    <property type="component" value="Unassembled WGS sequence"/>
</dbReference>
<evidence type="ECO:0000313" key="4">
    <source>
        <dbReference type="Proteomes" id="UP001174909"/>
    </source>
</evidence>
<dbReference type="SMART" id="SM00320">
    <property type="entry name" value="WD40"/>
    <property type="match status" value="2"/>
</dbReference>
<keyword evidence="2" id="KW-0732">Signal</keyword>
<proteinExistence type="predicted"/>
<dbReference type="InterPro" id="IPR001680">
    <property type="entry name" value="WD40_rpt"/>
</dbReference>
<evidence type="ECO:0000313" key="3">
    <source>
        <dbReference type="EMBL" id="CAI8020492.1"/>
    </source>
</evidence>
<dbReference type="GO" id="GO:0071013">
    <property type="term" value="C:catalytic step 2 spliceosome"/>
    <property type="evidence" value="ECO:0007669"/>
    <property type="project" value="InterPro"/>
</dbReference>
<feature type="chain" id="PRO_5041411741" evidence="2">
    <location>
        <begin position="16"/>
        <end position="159"/>
    </location>
</feature>
<dbReference type="GO" id="GO:0000398">
    <property type="term" value="P:mRNA splicing, via spliceosome"/>
    <property type="evidence" value="ECO:0007669"/>
    <property type="project" value="InterPro"/>
</dbReference>
<dbReference type="GO" id="GO:0003729">
    <property type="term" value="F:mRNA binding"/>
    <property type="evidence" value="ECO:0007669"/>
    <property type="project" value="TreeGrafter"/>
</dbReference>
<feature type="signal peptide" evidence="2">
    <location>
        <begin position="1"/>
        <end position="15"/>
    </location>
</feature>